<feature type="compositionally biased region" description="Acidic residues" evidence="1">
    <location>
        <begin position="249"/>
        <end position="258"/>
    </location>
</feature>
<dbReference type="AlphaFoldDB" id="A0A8T1UMC9"/>
<evidence type="ECO:0000313" key="3">
    <source>
        <dbReference type="Proteomes" id="UP000688947"/>
    </source>
</evidence>
<comment type="caution">
    <text evidence="2">The sequence shown here is derived from an EMBL/GenBank/DDBJ whole genome shotgun (WGS) entry which is preliminary data.</text>
</comment>
<dbReference type="PANTHER" id="PTHR46500:SF1">
    <property type="entry name" value="CILIA- AND FLAGELLA-ASSOCIATED PROTEIN 221"/>
    <property type="match status" value="1"/>
</dbReference>
<dbReference type="GO" id="GO:0097729">
    <property type="term" value="C:9+2 motile cilium"/>
    <property type="evidence" value="ECO:0007669"/>
    <property type="project" value="TreeGrafter"/>
</dbReference>
<dbReference type="EMBL" id="JAENGZ010000179">
    <property type="protein sequence ID" value="KAG6966260.1"/>
    <property type="molecule type" value="Genomic_DNA"/>
</dbReference>
<accession>A0A8T1UMC9</accession>
<evidence type="ECO:0000313" key="2">
    <source>
        <dbReference type="EMBL" id="KAG6966260.1"/>
    </source>
</evidence>
<sequence>MTSTTDEMLYAKPASVHFGGFELERSVQQRVRVHNNSAKAVRLRYTFPTGKKGFRATFANVDRPSFVSAGLCEEILVSFTPPAGFQYYYDCIQVQCEEVAYGSSTDVARSGATLIPLHAYPMVNEVAFPTRMDFGVVARGTCARKFVDITCSVPVEFEYEIHVTKPHPAFTVFPLTGTIPPRGSSSSTAVDMGIATVEVTEQKLSSPTSPTSKEKPGRPSEAQTKSTKANTPRSETKTRSKKHTKEEPQFDEVDDEEDLEKVRGVEIPRNLSSVTGVTFVLNQKPGKLKPKDLKKAIAKNRALQQQQREEQAKLSTGSAQGDEDEDAATLSFQTLVREEEGYLEKVRVSKQVKDMFFLQELREVAEAEKTLEFQSHKVHLGQRLLSHVWNVANTTVPLLTERAEDIPSLSDSESDEDGGIEEAHISWMRALELESTASSGIAIRFARNERTTVTGKNFWSDFPSFLMMFLHRLSIQTTDWWCEVMVQSGRCTKYSIPLNARTKRER</sequence>
<gene>
    <name evidence="2" type="ORF">JG687_00004945</name>
</gene>
<dbReference type="OrthoDB" id="5538672at2759"/>
<dbReference type="GO" id="GO:0044458">
    <property type="term" value="P:motile cilium assembly"/>
    <property type="evidence" value="ECO:0007669"/>
    <property type="project" value="TreeGrafter"/>
</dbReference>
<dbReference type="GO" id="GO:0003341">
    <property type="term" value="P:cilium movement"/>
    <property type="evidence" value="ECO:0007669"/>
    <property type="project" value="InterPro"/>
</dbReference>
<proteinExistence type="predicted"/>
<dbReference type="Proteomes" id="UP000688947">
    <property type="component" value="Unassembled WGS sequence"/>
</dbReference>
<dbReference type="VEuPathDB" id="FungiDB:PC110_g9761"/>
<feature type="region of interest" description="Disordered" evidence="1">
    <location>
        <begin position="199"/>
        <end position="258"/>
    </location>
</feature>
<dbReference type="PANTHER" id="PTHR46500">
    <property type="entry name" value="CILIA- AND FLAGELLA-ASSOCIATED PROTEIN 221"/>
    <property type="match status" value="1"/>
</dbReference>
<evidence type="ECO:0000256" key="1">
    <source>
        <dbReference type="SAM" id="MobiDB-lite"/>
    </source>
</evidence>
<feature type="region of interest" description="Disordered" evidence="1">
    <location>
        <begin position="300"/>
        <end position="327"/>
    </location>
</feature>
<feature type="compositionally biased region" description="Polar residues" evidence="1">
    <location>
        <begin position="221"/>
        <end position="233"/>
    </location>
</feature>
<organism evidence="2 3">
    <name type="scientific">Phytophthora cactorum</name>
    <dbReference type="NCBI Taxonomy" id="29920"/>
    <lineage>
        <taxon>Eukaryota</taxon>
        <taxon>Sar</taxon>
        <taxon>Stramenopiles</taxon>
        <taxon>Oomycota</taxon>
        <taxon>Peronosporomycetes</taxon>
        <taxon>Peronosporales</taxon>
        <taxon>Peronosporaceae</taxon>
        <taxon>Phytophthora</taxon>
    </lineage>
</organism>
<name>A0A8T1UMC9_9STRA</name>
<feature type="compositionally biased region" description="Basic and acidic residues" evidence="1">
    <location>
        <begin position="234"/>
        <end position="248"/>
    </location>
</feature>
<protein>
    <submittedName>
        <fullName evidence="2">Uncharacterized protein</fullName>
    </submittedName>
</protein>
<dbReference type="InterPro" id="IPR029676">
    <property type="entry name" value="CFAP221"/>
</dbReference>
<reference evidence="2" key="1">
    <citation type="submission" date="2021-01" db="EMBL/GenBank/DDBJ databases">
        <title>Phytophthora aleatoria, a newly-described species from Pinus radiata is distinct from Phytophthora cactorum isolates based on comparative genomics.</title>
        <authorList>
            <person name="Mcdougal R."/>
            <person name="Panda P."/>
            <person name="Williams N."/>
            <person name="Studholme D.J."/>
        </authorList>
    </citation>
    <scope>NUCLEOTIDE SEQUENCE</scope>
    <source>
        <strain evidence="2">NZFS 3830</strain>
    </source>
</reference>